<dbReference type="GO" id="GO:0004185">
    <property type="term" value="F:serine-type carboxypeptidase activity"/>
    <property type="evidence" value="ECO:0007669"/>
    <property type="project" value="InterPro"/>
</dbReference>
<dbReference type="AlphaFoldDB" id="A0A381PU43"/>
<name>A0A381PU43_9ZZZZ</name>
<comment type="similarity">
    <text evidence="1">Belongs to the peptidase S13 family.</text>
</comment>
<sequence length="417" mass="46337">MIHPNEKPRLVQGKTLLAVFAFGFIFLLSSVLASAKPAQNQLDLKLKSLLSKGSVLVADDNEVLYRYPPKSNPLLVPASVLKLATALAALHYLGPKFRYRTDFYLGENRSLGIKGYGDPFLVSEEWRRIAQNLSQFPELPKQLNQVFFDTSLFNTKIKIPGIEFSKNPYDAQNGALVLNFNTVFLKVDKQGFVSSAEEQTPLTPLARRLAKDLSSGKHRISIPPDSGITYAGELVHAFLTQAGFSFDSGKVALSKISSGDSFIYTHKNTSALTELIAGMLHYSNNFTANQLLLSIGLKRYGAPATLEKGIRALKEYLRDELGIPEQQFHIAEGSGISRKNRLTPESVWQLLRAFSERRNLLHGENGVLYKTGTLRGVSSMAGYLPGSKRRYFVILLNQPKNRRDEILKLLLASDFSG</sequence>
<protein>
    <recommendedName>
        <fullName evidence="4">Penicillin-binding protein 4</fullName>
    </recommendedName>
</protein>
<dbReference type="PRINTS" id="PR00922">
    <property type="entry name" value="DADACBPTASE3"/>
</dbReference>
<dbReference type="PANTHER" id="PTHR30023">
    <property type="entry name" value="D-ALANYL-D-ALANINE CARBOXYPEPTIDASE"/>
    <property type="match status" value="1"/>
</dbReference>
<organism evidence="3">
    <name type="scientific">marine metagenome</name>
    <dbReference type="NCBI Taxonomy" id="408172"/>
    <lineage>
        <taxon>unclassified sequences</taxon>
        <taxon>metagenomes</taxon>
        <taxon>ecological metagenomes</taxon>
    </lineage>
</organism>
<dbReference type="EMBL" id="UINC01001062">
    <property type="protein sequence ID" value="SUZ69479.1"/>
    <property type="molecule type" value="Genomic_DNA"/>
</dbReference>
<accession>A0A381PU43</accession>
<dbReference type="InterPro" id="IPR000667">
    <property type="entry name" value="Peptidase_S13"/>
</dbReference>
<dbReference type="Pfam" id="PF02113">
    <property type="entry name" value="Peptidase_S13"/>
    <property type="match status" value="2"/>
</dbReference>
<keyword evidence="2" id="KW-0378">Hydrolase</keyword>
<dbReference type="SUPFAM" id="SSF56601">
    <property type="entry name" value="beta-lactamase/transpeptidase-like"/>
    <property type="match status" value="1"/>
</dbReference>
<evidence type="ECO:0000313" key="3">
    <source>
        <dbReference type="EMBL" id="SUZ69479.1"/>
    </source>
</evidence>
<dbReference type="InterPro" id="IPR012338">
    <property type="entry name" value="Beta-lactam/transpept-like"/>
</dbReference>
<dbReference type="GO" id="GO:0006508">
    <property type="term" value="P:proteolysis"/>
    <property type="evidence" value="ECO:0007669"/>
    <property type="project" value="InterPro"/>
</dbReference>
<dbReference type="Gene3D" id="3.40.710.10">
    <property type="entry name" value="DD-peptidase/beta-lactamase superfamily"/>
    <property type="match status" value="1"/>
</dbReference>
<dbReference type="PANTHER" id="PTHR30023:SF0">
    <property type="entry name" value="PENICILLIN-SENSITIVE CARBOXYPEPTIDASE A"/>
    <property type="match status" value="1"/>
</dbReference>
<evidence type="ECO:0000256" key="1">
    <source>
        <dbReference type="ARBA" id="ARBA00006096"/>
    </source>
</evidence>
<dbReference type="GO" id="GO:0000270">
    <property type="term" value="P:peptidoglycan metabolic process"/>
    <property type="evidence" value="ECO:0007669"/>
    <property type="project" value="TreeGrafter"/>
</dbReference>
<proteinExistence type="inferred from homology"/>
<evidence type="ECO:0000256" key="2">
    <source>
        <dbReference type="ARBA" id="ARBA00022801"/>
    </source>
</evidence>
<reference evidence="3" key="1">
    <citation type="submission" date="2018-05" db="EMBL/GenBank/DDBJ databases">
        <authorList>
            <person name="Lanie J.A."/>
            <person name="Ng W.-L."/>
            <person name="Kazmierczak K.M."/>
            <person name="Andrzejewski T.M."/>
            <person name="Davidsen T.M."/>
            <person name="Wayne K.J."/>
            <person name="Tettelin H."/>
            <person name="Glass J.I."/>
            <person name="Rusch D."/>
            <person name="Podicherti R."/>
            <person name="Tsui H.-C.T."/>
            <person name="Winkler M.E."/>
        </authorList>
    </citation>
    <scope>NUCLEOTIDE SEQUENCE</scope>
</reference>
<evidence type="ECO:0008006" key="4">
    <source>
        <dbReference type="Google" id="ProtNLM"/>
    </source>
</evidence>
<gene>
    <name evidence="3" type="ORF">METZ01_LOCUS22333</name>
</gene>